<reference evidence="2 3" key="1">
    <citation type="submission" date="2021-12" db="EMBL/GenBank/DDBJ databases">
        <title>Genome sequence of Kibdelosporangium philippinense ATCC 49844.</title>
        <authorList>
            <person name="Fedorov E.A."/>
            <person name="Omeragic M."/>
            <person name="Shalygina K.F."/>
            <person name="Maclea K.S."/>
        </authorList>
    </citation>
    <scope>NUCLEOTIDE SEQUENCE [LARGE SCALE GENOMIC DNA]</scope>
    <source>
        <strain evidence="2 3">ATCC 49844</strain>
    </source>
</reference>
<evidence type="ECO:0008006" key="4">
    <source>
        <dbReference type="Google" id="ProtNLM"/>
    </source>
</evidence>
<feature type="signal peptide" evidence="1">
    <location>
        <begin position="1"/>
        <end position="30"/>
    </location>
</feature>
<dbReference type="RefSeq" id="WP_233734948.1">
    <property type="nucleotide sequence ID" value="NZ_JAJVCN010000005.1"/>
</dbReference>
<keyword evidence="3" id="KW-1185">Reference proteome</keyword>
<comment type="caution">
    <text evidence="2">The sequence shown here is derived from an EMBL/GenBank/DDBJ whole genome shotgun (WGS) entry which is preliminary data.</text>
</comment>
<protein>
    <recommendedName>
        <fullName evidence="4">Lipoprotein</fullName>
    </recommendedName>
</protein>
<dbReference type="EMBL" id="JAJVCN010000005">
    <property type="protein sequence ID" value="MCE7012040.1"/>
    <property type="molecule type" value="Genomic_DNA"/>
</dbReference>
<gene>
    <name evidence="2" type="ORF">LWC34_55910</name>
</gene>
<evidence type="ECO:0000256" key="1">
    <source>
        <dbReference type="SAM" id="SignalP"/>
    </source>
</evidence>
<evidence type="ECO:0000313" key="3">
    <source>
        <dbReference type="Proteomes" id="UP001521150"/>
    </source>
</evidence>
<feature type="chain" id="PRO_5047134848" description="Lipoprotein" evidence="1">
    <location>
        <begin position="31"/>
        <end position="156"/>
    </location>
</feature>
<accession>A0ABS8ZXU6</accession>
<organism evidence="2 3">
    <name type="scientific">Kibdelosporangium philippinense</name>
    <dbReference type="NCBI Taxonomy" id="211113"/>
    <lineage>
        <taxon>Bacteria</taxon>
        <taxon>Bacillati</taxon>
        <taxon>Actinomycetota</taxon>
        <taxon>Actinomycetes</taxon>
        <taxon>Pseudonocardiales</taxon>
        <taxon>Pseudonocardiaceae</taxon>
        <taxon>Kibdelosporangium</taxon>
    </lineage>
</organism>
<evidence type="ECO:0000313" key="2">
    <source>
        <dbReference type="EMBL" id="MCE7012040.1"/>
    </source>
</evidence>
<name>A0ABS8ZXU6_9PSEU</name>
<sequence length="156" mass="17211">MSKARRAGHAVAAAVAGMVLALSMPVAANAATAEAAPAACPQPGQRIKTASSPAIYVVDPEFQLRSIQDEKTYFRLWDSWSYVIVDEVESCFADPIPLLDAELVKEPGDPRVYIWDSHFGFRHIIAPDVFAKYGFSWGKITERASVDPNPDKPWYQ</sequence>
<dbReference type="Proteomes" id="UP001521150">
    <property type="component" value="Unassembled WGS sequence"/>
</dbReference>
<proteinExistence type="predicted"/>
<keyword evidence="1" id="KW-0732">Signal</keyword>